<dbReference type="AlphaFoldDB" id="A0A1P8MZH5"/>
<name>A0A1P8MZH5_9RHOB</name>
<dbReference type="RefSeq" id="WP_076629928.1">
    <property type="nucleotide sequence ID" value="NZ_CP019312.1"/>
</dbReference>
<dbReference type="Proteomes" id="UP000186336">
    <property type="component" value="Chromosome"/>
</dbReference>
<evidence type="ECO:0000313" key="2">
    <source>
        <dbReference type="Proteomes" id="UP000186336"/>
    </source>
</evidence>
<proteinExistence type="predicted"/>
<dbReference type="OrthoDB" id="9796530at2"/>
<evidence type="ECO:0000313" key="1">
    <source>
        <dbReference type="EMBL" id="APX13495.1"/>
    </source>
</evidence>
<organism evidence="1 2">
    <name type="scientific">Tateyamaria omphalii</name>
    <dbReference type="NCBI Taxonomy" id="299262"/>
    <lineage>
        <taxon>Bacteria</taxon>
        <taxon>Pseudomonadati</taxon>
        <taxon>Pseudomonadota</taxon>
        <taxon>Alphaproteobacteria</taxon>
        <taxon>Rhodobacterales</taxon>
        <taxon>Roseobacteraceae</taxon>
        <taxon>Tateyamaria</taxon>
    </lineage>
</organism>
<sequence length="79" mass="8800">MTVTCTDAHATRTFDTFRDHQMMTGIVTTNEQVPVPAYHWAPILVAREWNGTPLTRDAALGVAVNGVQIYDYLAADRVH</sequence>
<protein>
    <submittedName>
        <fullName evidence="1">Uncharacterized protein</fullName>
    </submittedName>
</protein>
<dbReference type="EMBL" id="CP019312">
    <property type="protein sequence ID" value="APX13495.1"/>
    <property type="molecule type" value="Genomic_DNA"/>
</dbReference>
<gene>
    <name evidence="1" type="ORF">BWR18_18775</name>
</gene>
<keyword evidence="2" id="KW-1185">Reference proteome</keyword>
<accession>A0A1P8MZH5</accession>
<reference evidence="1 2" key="1">
    <citation type="submission" date="2017-01" db="EMBL/GenBank/DDBJ databases">
        <title>Complete genome of Tateyamaria omphalii DOK1-4 isolated from seawater in Dokdo.</title>
        <authorList>
            <person name="Kim J.H."/>
            <person name="Chi W.-J."/>
        </authorList>
    </citation>
    <scope>NUCLEOTIDE SEQUENCE [LARGE SCALE GENOMIC DNA]</scope>
    <source>
        <strain evidence="1 2">DOK1-4</strain>
    </source>
</reference>
<dbReference type="KEGG" id="tom:BWR18_18775"/>